<dbReference type="InterPro" id="IPR002293">
    <property type="entry name" value="AA/rel_permease1"/>
</dbReference>
<gene>
    <name evidence="7" type="ORF">PACTADRAFT_46876</name>
</gene>
<evidence type="ECO:0000256" key="6">
    <source>
        <dbReference type="SAM" id="Phobius"/>
    </source>
</evidence>
<evidence type="ECO:0000313" key="7">
    <source>
        <dbReference type="EMBL" id="ODV93495.1"/>
    </source>
</evidence>
<dbReference type="PIRSF" id="PIRSF006060">
    <property type="entry name" value="AA_transporter"/>
    <property type="match status" value="1"/>
</dbReference>
<keyword evidence="3 6" id="KW-0812">Transmembrane</keyword>
<evidence type="ECO:0000256" key="4">
    <source>
        <dbReference type="ARBA" id="ARBA00022989"/>
    </source>
</evidence>
<feature type="transmembrane region" description="Helical" evidence="6">
    <location>
        <begin position="185"/>
        <end position="205"/>
    </location>
</feature>
<protein>
    <recommendedName>
        <fullName evidence="9">Amino acid permease/ SLC12A domain-containing protein</fullName>
    </recommendedName>
</protein>
<dbReference type="Pfam" id="PF13520">
    <property type="entry name" value="AA_permease_2"/>
    <property type="match status" value="1"/>
</dbReference>
<accession>A0A1E4TP06</accession>
<dbReference type="PANTHER" id="PTHR45649:SF6">
    <property type="entry name" value="GABA-SPECIFIC PERMEASE"/>
    <property type="match status" value="1"/>
</dbReference>
<sequence length="573" mass="62349">MASSVKLSGTTTSALEPITSRLSIIQSKATEKREIDPRRAKDEEELLKEIGYKQELHRTFSTFQTFGIAFSIMGLLPSIATCMGTGLYTGASGLVWGWFVSGIFILSIGVGMSELCSSIPTSGGLYYWTNYYSPDSIRVPLSFVIGCSNSVALCAGVCSVDFGFAGELLSAVYISKDGDFDITVYNKYGIFAACLLAHVALVTFSRGKTAAVQSVSSYANIGICLLFFIAVPIGTKINMGGFNDGKFIFGDMENYGGWSNTGWEFCNGWMVCIWTIGGFDSCVHMSEEANSTGFSIPIGIIGSISICWIVGFFICITLGACMSTDVDSVIDTGSGEAIAQIIYDSLGKKWAVAFMSLICICQFMMGASLLLAASRQIWAFSRDDGLPFAKYIKVVNKKYRQPLRATYFAGGLSLFICCLTLAGDTAADALFSLAVAGNYLAWTTPIFLRLTVGREKFKPGAFYLGPIFSPIVNWIAVFWTAFVIILCMFPSSSSVTASTMNYTVVINPGVWVLSILFYFTYKYKYYHGPKSNLQDPTAEDIAELERIKHQKTKEVALVKVSSRDASSNSDSVV</sequence>
<feature type="transmembrane region" description="Helical" evidence="6">
    <location>
        <begin position="217"/>
        <end position="235"/>
    </location>
</feature>
<proteinExistence type="predicted"/>
<organism evidence="7 8">
    <name type="scientific">Pachysolen tannophilus NRRL Y-2460</name>
    <dbReference type="NCBI Taxonomy" id="669874"/>
    <lineage>
        <taxon>Eukaryota</taxon>
        <taxon>Fungi</taxon>
        <taxon>Dikarya</taxon>
        <taxon>Ascomycota</taxon>
        <taxon>Saccharomycotina</taxon>
        <taxon>Pichiomycetes</taxon>
        <taxon>Pachysolenaceae</taxon>
        <taxon>Pachysolen</taxon>
    </lineage>
</organism>
<evidence type="ECO:0008006" key="9">
    <source>
        <dbReference type="Google" id="ProtNLM"/>
    </source>
</evidence>
<feature type="transmembrane region" description="Helical" evidence="6">
    <location>
        <begin position="504"/>
        <end position="521"/>
    </location>
</feature>
<name>A0A1E4TP06_PACTA</name>
<reference evidence="8" key="1">
    <citation type="submission" date="2016-05" db="EMBL/GenBank/DDBJ databases">
        <title>Comparative genomics of biotechnologically important yeasts.</title>
        <authorList>
            <consortium name="DOE Joint Genome Institute"/>
            <person name="Riley R."/>
            <person name="Haridas S."/>
            <person name="Wolfe K.H."/>
            <person name="Lopes M.R."/>
            <person name="Hittinger C.T."/>
            <person name="Goker M."/>
            <person name="Salamov A."/>
            <person name="Wisecaver J."/>
            <person name="Long T.M."/>
            <person name="Aerts A.L."/>
            <person name="Barry K."/>
            <person name="Choi C."/>
            <person name="Clum A."/>
            <person name="Coughlan A.Y."/>
            <person name="Deshpande S."/>
            <person name="Douglass A.P."/>
            <person name="Hanson S.J."/>
            <person name="Klenk H.-P."/>
            <person name="Labutti K."/>
            <person name="Lapidus A."/>
            <person name="Lindquist E."/>
            <person name="Lipzen A."/>
            <person name="Meier-Kolthoff J.P."/>
            <person name="Ohm R.A."/>
            <person name="Otillar R.P."/>
            <person name="Pangilinan J."/>
            <person name="Peng Y."/>
            <person name="Rokas A."/>
            <person name="Rosa C.A."/>
            <person name="Scheuner C."/>
            <person name="Sibirny A.A."/>
            <person name="Slot J.C."/>
            <person name="Stielow J.B."/>
            <person name="Sun H."/>
            <person name="Kurtzman C.P."/>
            <person name="Blackwell M."/>
            <person name="Grigoriev I.V."/>
            <person name="Jeffries T.W."/>
        </authorList>
    </citation>
    <scope>NUCLEOTIDE SEQUENCE [LARGE SCALE GENOMIC DNA]</scope>
    <source>
        <strain evidence="8">NRRL Y-2460</strain>
    </source>
</reference>
<dbReference type="OrthoDB" id="4476201at2759"/>
<dbReference type="GO" id="GO:0015489">
    <property type="term" value="F:putrescine transmembrane transporter activity"/>
    <property type="evidence" value="ECO:0007669"/>
    <property type="project" value="EnsemblFungi"/>
</dbReference>
<dbReference type="Proteomes" id="UP000094236">
    <property type="component" value="Unassembled WGS sequence"/>
</dbReference>
<dbReference type="FunFam" id="1.20.1740.10:FF:000046">
    <property type="entry name" value="Amino-acid permease, putative"/>
    <property type="match status" value="1"/>
</dbReference>
<feature type="transmembrane region" description="Helical" evidence="6">
    <location>
        <begin position="471"/>
        <end position="492"/>
    </location>
</feature>
<evidence type="ECO:0000256" key="5">
    <source>
        <dbReference type="ARBA" id="ARBA00023136"/>
    </source>
</evidence>
<dbReference type="AlphaFoldDB" id="A0A1E4TP06"/>
<dbReference type="EMBL" id="KV454018">
    <property type="protein sequence ID" value="ODV93495.1"/>
    <property type="molecule type" value="Genomic_DNA"/>
</dbReference>
<feature type="transmembrane region" description="Helical" evidence="6">
    <location>
        <begin position="429"/>
        <end position="450"/>
    </location>
</feature>
<feature type="transmembrane region" description="Helical" evidence="6">
    <location>
        <begin position="350"/>
        <end position="372"/>
    </location>
</feature>
<keyword evidence="5 6" id="KW-0472">Membrane</keyword>
<keyword evidence="8" id="KW-1185">Reference proteome</keyword>
<dbReference type="GO" id="GO:0015495">
    <property type="term" value="F:gamma-aminobutyric acid:proton symporter activity"/>
    <property type="evidence" value="ECO:0007669"/>
    <property type="project" value="EnsemblFungi"/>
</dbReference>
<evidence type="ECO:0000256" key="2">
    <source>
        <dbReference type="ARBA" id="ARBA00022448"/>
    </source>
</evidence>
<feature type="transmembrane region" description="Helical" evidence="6">
    <location>
        <begin position="66"/>
        <end position="89"/>
    </location>
</feature>
<evidence type="ECO:0000256" key="3">
    <source>
        <dbReference type="ARBA" id="ARBA00022692"/>
    </source>
</evidence>
<evidence type="ECO:0000313" key="8">
    <source>
        <dbReference type="Proteomes" id="UP000094236"/>
    </source>
</evidence>
<keyword evidence="2" id="KW-0813">Transport</keyword>
<dbReference type="GO" id="GO:0000329">
    <property type="term" value="C:fungal-type vacuole membrane"/>
    <property type="evidence" value="ECO:0007669"/>
    <property type="project" value="EnsemblFungi"/>
</dbReference>
<feature type="transmembrane region" description="Helical" evidence="6">
    <location>
        <begin position="298"/>
        <end position="320"/>
    </location>
</feature>
<feature type="transmembrane region" description="Helical" evidence="6">
    <location>
        <begin position="95"/>
        <end position="116"/>
    </location>
</feature>
<dbReference type="PANTHER" id="PTHR45649">
    <property type="entry name" value="AMINO-ACID PERMEASE BAT1"/>
    <property type="match status" value="1"/>
</dbReference>
<dbReference type="STRING" id="669874.A0A1E4TP06"/>
<dbReference type="Gene3D" id="1.20.1740.10">
    <property type="entry name" value="Amino acid/polyamine transporter I"/>
    <property type="match status" value="1"/>
</dbReference>
<evidence type="ECO:0000256" key="1">
    <source>
        <dbReference type="ARBA" id="ARBA00004141"/>
    </source>
</evidence>
<feature type="transmembrane region" description="Helical" evidence="6">
    <location>
        <begin position="405"/>
        <end position="423"/>
    </location>
</feature>
<keyword evidence="4 6" id="KW-1133">Transmembrane helix</keyword>
<feature type="transmembrane region" description="Helical" evidence="6">
    <location>
        <begin position="137"/>
        <end position="165"/>
    </location>
</feature>
<comment type="subcellular location">
    <subcellularLocation>
        <location evidence="1">Membrane</location>
        <topology evidence="1">Multi-pass membrane protein</topology>
    </subcellularLocation>
</comment>